<keyword evidence="2" id="KW-0813">Transport</keyword>
<dbReference type="PROSITE" id="PS51318">
    <property type="entry name" value="TAT"/>
    <property type="match status" value="1"/>
</dbReference>
<feature type="signal peptide" evidence="5">
    <location>
        <begin position="1"/>
        <end position="27"/>
    </location>
</feature>
<dbReference type="Gene3D" id="3.40.50.2300">
    <property type="match status" value="2"/>
</dbReference>
<evidence type="ECO:0000313" key="7">
    <source>
        <dbReference type="EMBL" id="MEK0083357.1"/>
    </source>
</evidence>
<evidence type="ECO:0000256" key="4">
    <source>
        <dbReference type="ARBA" id="ARBA00022970"/>
    </source>
</evidence>
<feature type="chain" id="PRO_5045569808" evidence="5">
    <location>
        <begin position="28"/>
        <end position="380"/>
    </location>
</feature>
<reference evidence="7 8" key="1">
    <citation type="submission" date="2024-01" db="EMBL/GenBank/DDBJ databases">
        <title>Multi-omics insights into the function and evolution of sodium benzoate biodegradation pathways in Benzoatithermus flavus gen. nov., sp. nov. from hot spring.</title>
        <authorList>
            <person name="Hu C.-J."/>
            <person name="Li W.-J."/>
        </authorList>
    </citation>
    <scope>NUCLEOTIDE SEQUENCE [LARGE SCALE GENOMIC DNA]</scope>
    <source>
        <strain evidence="7 8">SYSU G07066</strain>
    </source>
</reference>
<dbReference type="Pfam" id="PF13458">
    <property type="entry name" value="Peripla_BP_6"/>
    <property type="match status" value="1"/>
</dbReference>
<dbReference type="InterPro" id="IPR000709">
    <property type="entry name" value="Leu_Ile_Val-bd"/>
</dbReference>
<evidence type="ECO:0000256" key="2">
    <source>
        <dbReference type="ARBA" id="ARBA00022448"/>
    </source>
</evidence>
<feature type="domain" description="Leucine-binding protein" evidence="6">
    <location>
        <begin position="34"/>
        <end position="373"/>
    </location>
</feature>
<dbReference type="RefSeq" id="WP_418159200.1">
    <property type="nucleotide sequence ID" value="NZ_JBBLZC010000007.1"/>
</dbReference>
<dbReference type="InterPro" id="IPR028082">
    <property type="entry name" value="Peripla_BP_I"/>
</dbReference>
<dbReference type="CDD" id="cd06342">
    <property type="entry name" value="PBP1_ABC_LIVBP-like"/>
    <property type="match status" value="1"/>
</dbReference>
<name>A0ABU8XTR3_9PROT</name>
<dbReference type="PRINTS" id="PR00337">
    <property type="entry name" value="LEUILEVALBP"/>
</dbReference>
<dbReference type="EMBL" id="JBBLZC010000007">
    <property type="protein sequence ID" value="MEK0083357.1"/>
    <property type="molecule type" value="Genomic_DNA"/>
</dbReference>
<dbReference type="SUPFAM" id="SSF53822">
    <property type="entry name" value="Periplasmic binding protein-like I"/>
    <property type="match status" value="1"/>
</dbReference>
<dbReference type="PANTHER" id="PTHR47151:SF2">
    <property type="entry name" value="AMINO ACID BINDING PROTEIN"/>
    <property type="match status" value="1"/>
</dbReference>
<evidence type="ECO:0000256" key="1">
    <source>
        <dbReference type="ARBA" id="ARBA00010062"/>
    </source>
</evidence>
<keyword evidence="8" id="KW-1185">Reference proteome</keyword>
<dbReference type="InterPro" id="IPR006311">
    <property type="entry name" value="TAT_signal"/>
</dbReference>
<evidence type="ECO:0000259" key="6">
    <source>
        <dbReference type="Pfam" id="PF13458"/>
    </source>
</evidence>
<sequence>MTLSLGLARRRLLGASAVVALAGLAHAAPAAADVTVGVALGLTGPAAAYGEQAKHGIDAAVAVINRGGGANGEKIRLETADDACDPKQAVAVANRFASQGVKLVLGHLCSSATIAAADVYADEGIVMITASATNPAVTEKGHEMVFRACGRDDQQGAAAGQMLAERFKGKKIAVVDDKSAYGKGLAEQAELAMKAKGVEPALTSSVNAGEKDFSALITRLKQEGIDVVYYGGYHVELGLIVRQAREQGLEAQFVSGEATSAAEFWQITGPAGNGTLFTYAPEVKSQPGAAEAIKAIKEVAGPNADPDNFAFYYYAAVQILAQAIEKAGSAEPEAVAEALHGTPSFATVVGPMAFDAKGDLKAPAYAFYEWRDGRYAPARL</sequence>
<keyword evidence="4" id="KW-0029">Amino-acid transport</keyword>
<proteinExistence type="inferred from homology"/>
<accession>A0ABU8XTR3</accession>
<protein>
    <submittedName>
        <fullName evidence="7">Branched-chain amino acid ABC transporter substrate-binding protein</fullName>
    </submittedName>
</protein>
<gene>
    <name evidence="7" type="ORF">U1T56_09335</name>
</gene>
<comment type="similarity">
    <text evidence="1">Belongs to the leucine-binding protein family.</text>
</comment>
<comment type="caution">
    <text evidence="7">The sequence shown here is derived from an EMBL/GenBank/DDBJ whole genome shotgun (WGS) entry which is preliminary data.</text>
</comment>
<dbReference type="PANTHER" id="PTHR47151">
    <property type="entry name" value="LEU/ILE/VAL-BINDING ABC TRANSPORTER SUBUNIT"/>
    <property type="match status" value="1"/>
</dbReference>
<evidence type="ECO:0000313" key="8">
    <source>
        <dbReference type="Proteomes" id="UP001375743"/>
    </source>
</evidence>
<keyword evidence="3 5" id="KW-0732">Signal</keyword>
<dbReference type="InterPro" id="IPR028081">
    <property type="entry name" value="Leu-bd"/>
</dbReference>
<evidence type="ECO:0000256" key="3">
    <source>
        <dbReference type="ARBA" id="ARBA00022729"/>
    </source>
</evidence>
<organism evidence="7 8">
    <name type="scientific">Benzoatithermus flavus</name>
    <dbReference type="NCBI Taxonomy" id="3108223"/>
    <lineage>
        <taxon>Bacteria</taxon>
        <taxon>Pseudomonadati</taxon>
        <taxon>Pseudomonadota</taxon>
        <taxon>Alphaproteobacteria</taxon>
        <taxon>Geminicoccales</taxon>
        <taxon>Geminicoccaceae</taxon>
        <taxon>Benzoatithermus</taxon>
    </lineage>
</organism>
<evidence type="ECO:0000256" key="5">
    <source>
        <dbReference type="SAM" id="SignalP"/>
    </source>
</evidence>
<dbReference type="Proteomes" id="UP001375743">
    <property type="component" value="Unassembled WGS sequence"/>
</dbReference>